<protein>
    <submittedName>
        <fullName evidence="1">Uncharacterized protein</fullName>
    </submittedName>
</protein>
<gene>
    <name evidence="1" type="ORF">E2C01_070455</name>
</gene>
<sequence length="128" mass="14348">MRGEDYKLICEDDITKRQKNCHALAPVVCNPEVLDALRSDAKKTDHRLQDVSKDILRAATIVMKYLLALNKVAQDEDLPKVAQEVGVLNGAMALLGNANYKKAVRHETRDQPQVCAPLFQQGYSFPVR</sequence>
<dbReference type="AlphaFoldDB" id="A0A5B7I5G6"/>
<name>A0A5B7I5G6_PORTR</name>
<organism evidence="1 2">
    <name type="scientific">Portunus trituberculatus</name>
    <name type="common">Swimming crab</name>
    <name type="synonym">Neptunus trituberculatus</name>
    <dbReference type="NCBI Taxonomy" id="210409"/>
    <lineage>
        <taxon>Eukaryota</taxon>
        <taxon>Metazoa</taxon>
        <taxon>Ecdysozoa</taxon>
        <taxon>Arthropoda</taxon>
        <taxon>Crustacea</taxon>
        <taxon>Multicrustacea</taxon>
        <taxon>Malacostraca</taxon>
        <taxon>Eumalacostraca</taxon>
        <taxon>Eucarida</taxon>
        <taxon>Decapoda</taxon>
        <taxon>Pleocyemata</taxon>
        <taxon>Brachyura</taxon>
        <taxon>Eubrachyura</taxon>
        <taxon>Portunoidea</taxon>
        <taxon>Portunidae</taxon>
        <taxon>Portuninae</taxon>
        <taxon>Portunus</taxon>
    </lineage>
</organism>
<dbReference type="EMBL" id="VSRR010042475">
    <property type="protein sequence ID" value="MPC76054.1"/>
    <property type="molecule type" value="Genomic_DNA"/>
</dbReference>
<accession>A0A5B7I5G6</accession>
<evidence type="ECO:0000313" key="1">
    <source>
        <dbReference type="EMBL" id="MPC76054.1"/>
    </source>
</evidence>
<proteinExistence type="predicted"/>
<keyword evidence="2" id="KW-1185">Reference proteome</keyword>
<comment type="caution">
    <text evidence="1">The sequence shown here is derived from an EMBL/GenBank/DDBJ whole genome shotgun (WGS) entry which is preliminary data.</text>
</comment>
<reference evidence="1 2" key="1">
    <citation type="submission" date="2019-05" db="EMBL/GenBank/DDBJ databases">
        <title>Another draft genome of Portunus trituberculatus and its Hox gene families provides insights of decapod evolution.</title>
        <authorList>
            <person name="Jeong J.-H."/>
            <person name="Song I."/>
            <person name="Kim S."/>
            <person name="Choi T."/>
            <person name="Kim D."/>
            <person name="Ryu S."/>
            <person name="Kim W."/>
        </authorList>
    </citation>
    <scope>NUCLEOTIDE SEQUENCE [LARGE SCALE GENOMIC DNA]</scope>
    <source>
        <tissue evidence="1">Muscle</tissue>
    </source>
</reference>
<evidence type="ECO:0000313" key="2">
    <source>
        <dbReference type="Proteomes" id="UP000324222"/>
    </source>
</evidence>
<dbReference type="Proteomes" id="UP000324222">
    <property type="component" value="Unassembled WGS sequence"/>
</dbReference>